<reference evidence="2 3" key="1">
    <citation type="submission" date="2024-10" db="EMBL/GenBank/DDBJ databases">
        <title>Updated reference genomes for cyclostephanoid diatoms.</title>
        <authorList>
            <person name="Roberts W.R."/>
            <person name="Alverson A.J."/>
        </authorList>
    </citation>
    <scope>NUCLEOTIDE SEQUENCE [LARGE SCALE GENOMIC DNA]</scope>
    <source>
        <strain evidence="2 3">AJA010-31</strain>
    </source>
</reference>
<feature type="compositionally biased region" description="Basic and acidic residues" evidence="1">
    <location>
        <begin position="479"/>
        <end position="489"/>
    </location>
</feature>
<feature type="compositionally biased region" description="Basic and acidic residues" evidence="1">
    <location>
        <begin position="1352"/>
        <end position="1390"/>
    </location>
</feature>
<feature type="compositionally biased region" description="Basic residues" evidence="1">
    <location>
        <begin position="147"/>
        <end position="170"/>
    </location>
</feature>
<dbReference type="EMBL" id="JALLPJ020000396">
    <property type="protein sequence ID" value="KAL3793373.1"/>
    <property type="molecule type" value="Genomic_DNA"/>
</dbReference>
<feature type="compositionally biased region" description="Low complexity" evidence="1">
    <location>
        <begin position="544"/>
        <end position="557"/>
    </location>
</feature>
<feature type="compositionally biased region" description="Polar residues" evidence="1">
    <location>
        <begin position="1046"/>
        <end position="1060"/>
    </location>
</feature>
<feature type="compositionally biased region" description="Polar residues" evidence="1">
    <location>
        <begin position="214"/>
        <end position="224"/>
    </location>
</feature>
<feature type="compositionally biased region" description="Acidic residues" evidence="1">
    <location>
        <begin position="1316"/>
        <end position="1325"/>
    </location>
</feature>
<keyword evidence="3" id="KW-1185">Reference proteome</keyword>
<name>A0ABD3PZ13_9STRA</name>
<feature type="compositionally biased region" description="Basic and acidic residues" evidence="1">
    <location>
        <begin position="328"/>
        <end position="363"/>
    </location>
</feature>
<accession>A0ABD3PZ13</accession>
<feature type="compositionally biased region" description="Polar residues" evidence="1">
    <location>
        <begin position="1392"/>
        <end position="1405"/>
    </location>
</feature>
<evidence type="ECO:0000313" key="2">
    <source>
        <dbReference type="EMBL" id="KAL3793373.1"/>
    </source>
</evidence>
<proteinExistence type="predicted"/>
<feature type="region of interest" description="Disordered" evidence="1">
    <location>
        <begin position="309"/>
        <end position="753"/>
    </location>
</feature>
<feature type="compositionally biased region" description="Basic and acidic residues" evidence="1">
    <location>
        <begin position="41"/>
        <end position="52"/>
    </location>
</feature>
<feature type="region of interest" description="Disordered" evidence="1">
    <location>
        <begin position="940"/>
        <end position="962"/>
    </location>
</feature>
<gene>
    <name evidence="2" type="ORF">ACHAWO_002574</name>
</gene>
<feature type="region of interest" description="Disordered" evidence="1">
    <location>
        <begin position="869"/>
        <end position="895"/>
    </location>
</feature>
<feature type="compositionally biased region" description="Basic and acidic residues" evidence="1">
    <location>
        <begin position="610"/>
        <end position="625"/>
    </location>
</feature>
<feature type="compositionally biased region" description="Acidic residues" evidence="1">
    <location>
        <begin position="72"/>
        <end position="84"/>
    </location>
</feature>
<feature type="region of interest" description="Disordered" evidence="1">
    <location>
        <begin position="1"/>
        <end position="91"/>
    </location>
</feature>
<organism evidence="2 3">
    <name type="scientific">Cyclotella atomus</name>
    <dbReference type="NCBI Taxonomy" id="382360"/>
    <lineage>
        <taxon>Eukaryota</taxon>
        <taxon>Sar</taxon>
        <taxon>Stramenopiles</taxon>
        <taxon>Ochrophyta</taxon>
        <taxon>Bacillariophyta</taxon>
        <taxon>Coscinodiscophyceae</taxon>
        <taxon>Thalassiosirophycidae</taxon>
        <taxon>Stephanodiscales</taxon>
        <taxon>Stephanodiscaceae</taxon>
        <taxon>Cyclotella</taxon>
    </lineage>
</organism>
<evidence type="ECO:0000256" key="1">
    <source>
        <dbReference type="SAM" id="MobiDB-lite"/>
    </source>
</evidence>
<comment type="caution">
    <text evidence="2">The sequence shown here is derived from an EMBL/GenBank/DDBJ whole genome shotgun (WGS) entry which is preliminary data.</text>
</comment>
<feature type="region of interest" description="Disordered" evidence="1">
    <location>
        <begin position="1164"/>
        <end position="1225"/>
    </location>
</feature>
<protein>
    <submittedName>
        <fullName evidence="2">Uncharacterized protein</fullName>
    </submittedName>
</protein>
<feature type="compositionally biased region" description="Basic and acidic residues" evidence="1">
    <location>
        <begin position="695"/>
        <end position="714"/>
    </location>
</feature>
<feature type="compositionally biased region" description="Basic and acidic residues" evidence="1">
    <location>
        <begin position="568"/>
        <end position="592"/>
    </location>
</feature>
<feature type="compositionally biased region" description="Basic and acidic residues" evidence="1">
    <location>
        <begin position="193"/>
        <end position="213"/>
    </location>
</feature>
<feature type="compositionally biased region" description="Basic and acidic residues" evidence="1">
    <location>
        <begin position="506"/>
        <end position="532"/>
    </location>
</feature>
<feature type="compositionally biased region" description="Basic and acidic residues" evidence="1">
    <location>
        <begin position="379"/>
        <end position="391"/>
    </location>
</feature>
<evidence type="ECO:0000313" key="3">
    <source>
        <dbReference type="Proteomes" id="UP001530400"/>
    </source>
</evidence>
<sequence>MAEAAPAPHSRRSTVTSTGESIAESISLPSEQSAEALPRQPIHDNKSHEEIFNQHNDQIQQIFDNRHHDINFDDDGTASWDDESFGNSSLESFDDASLSELRSALIARRQRILDEGSVSKRRRGHSLDRSLGSLSFASLTGSLTSLTRRKKKKKDKDKDKKKKKKKKKHKEREEKDKSNKKKKDSHGKKSKHKNADEGSLKQLKNEKRQKNDNDSGTLGTSGTFDKSGRSSWDPDKSSKSRSLFNLNLKSPLSSDHNMSISQGGGNDSHTFVFYACDENTGCCAFHPEVQLRKKARLGGWVDVLKQCPKCNDPKEGGPSRNRGYDNSSLRRGDDNASWRRVDDNASWRRREDDNSSLRRRDDVAIQNPRSEQNLKPRRRGEDYARELDRSKSTRQPELSSRQLDRDRAREKSHQSSEYETRGHRPRTERDNLPDRRESRTNRPREGNYDSREASRRDMLRGPSKRDLHPHSSRPGHRRTTSDIDKRSQSELRPGASSRHISSNHPSRRDIDRDPSERAPKDPSSRRIHESSSRHRPREKRKESSSSSDSSSSSSSESFYARPQSKRPSVKEKKSAPVSKEKKTASKGKDGHKPTNKSKNNPASSHRRQHSDRENSSRKIERENSHKSASKTSRGRTLSPPKVKSSHQIPAMGAIHQQLRRHSSRSRVSGGSGDVFIDPTYKYAKELCQNSRSRSPSRDAELHSSKPDTRRERTRSPPRRQSTGGSGRSKPVVFKPVDFNPPPTSAPHDDSYHSFNESIDFASYRQSSRESLDDMFREVYSTETAKKTANNVFDEVIESESLADSNFSNTLGDGSSDGKAHKEEGLSSFFKDTIQSKNPELFHTINKILEEEQSDNNNSLSKRLDRLSMSVGHAHQPSQKERKQSMSNSAFVDPNHHNISLSSLNVSEPSLLETSTDNSPIIPEMPTGVSAHRKTQSFHPDILSHSDPDPIHKEKSKSVYPGTAASSKVNIDVSERSYFSEERSATSSFSRKDGLKQMSKEGKYHMNVGQRHILMINSLYHLLHSLSAEMMAFASFESMARKTSRSKSFGKSSFNTKSSGATPVENEHRHADISTSLINQMVNRLGSIGSGEGSEGGTKGMDLKDLMQYYKDKDDASGSNNSATIVTNLRWKDIGFYSGQVNDKIEPHGEGKLVMYTGATLYGHWQNGKPHSGPESGGPESGGPKSVNGAEVEKKESDSKHKNHKKSDSHDTPFYKLGDEGRKRDMIKDEDETAAIARISKLQKGNAAFIRRSDGTWTFSRLKKLSKDTAYFVVNPSGSTKSYKAKYWYSHIRACKIPEEKLPPYDSPKQKSSNSNDEVEMSDSELSELANMFNHPMLEETAPDKPTTPPRTFEIKEVREYEPTKNRFSIKDLKPPPRETQHDVAKKRDSQYNEESVSNDSRNNGRQGKRGSTVDTSESSRDTTQDDCSTSKGVLRKGRFSFNQEGPSPCISMRRNVSFCEEKETRSYVKDVPDDISTKTEDEDDNFDVNGTISSNRAGEYNLKGIEP</sequence>
<feature type="region of interest" description="Disordered" evidence="1">
    <location>
        <begin position="145"/>
        <end position="243"/>
    </location>
</feature>
<feature type="compositionally biased region" description="Basic and acidic residues" evidence="1">
    <location>
        <begin position="1459"/>
        <end position="1479"/>
    </location>
</feature>
<feature type="region of interest" description="Disordered" evidence="1">
    <location>
        <begin position="802"/>
        <end position="821"/>
    </location>
</feature>
<feature type="region of interest" description="Disordered" evidence="1">
    <location>
        <begin position="1046"/>
        <end position="1066"/>
    </location>
</feature>
<feature type="region of interest" description="Disordered" evidence="1">
    <location>
        <begin position="1298"/>
        <end position="1507"/>
    </location>
</feature>
<feature type="compositionally biased region" description="Basic and acidic residues" evidence="1">
    <location>
        <begin position="402"/>
        <end position="469"/>
    </location>
</feature>
<feature type="compositionally biased region" description="Polar residues" evidence="1">
    <location>
        <begin position="53"/>
        <end position="63"/>
    </location>
</feature>
<feature type="compositionally biased region" description="Basic and acidic residues" evidence="1">
    <location>
        <begin position="941"/>
        <end position="956"/>
    </location>
</feature>
<feature type="compositionally biased region" description="Basic and acidic residues" evidence="1">
    <location>
        <begin position="1190"/>
        <end position="1225"/>
    </location>
</feature>
<feature type="compositionally biased region" description="Polar residues" evidence="1">
    <location>
        <begin position="802"/>
        <end position="812"/>
    </location>
</feature>
<feature type="compositionally biased region" description="Basic and acidic residues" evidence="1">
    <location>
        <begin position="226"/>
        <end position="238"/>
    </location>
</feature>
<feature type="compositionally biased region" description="Basic residues" evidence="1">
    <location>
        <begin position="178"/>
        <end position="192"/>
    </location>
</feature>
<dbReference type="Proteomes" id="UP001530400">
    <property type="component" value="Unassembled WGS sequence"/>
</dbReference>